<keyword evidence="3" id="KW-0165">Cleavage on pair of basic residues</keyword>
<feature type="domain" description="Insulin-like" evidence="9">
    <location>
        <begin position="29"/>
        <end position="123"/>
    </location>
</feature>
<keyword evidence="5" id="KW-1015">Disulfide bond</keyword>
<evidence type="ECO:0000256" key="4">
    <source>
        <dbReference type="ARBA" id="ARBA00022729"/>
    </source>
</evidence>
<feature type="region of interest" description="Disordered" evidence="7">
    <location>
        <begin position="153"/>
        <end position="186"/>
    </location>
</feature>
<dbReference type="InterPro" id="IPR016179">
    <property type="entry name" value="Insulin-like"/>
</dbReference>
<keyword evidence="4" id="KW-0732">Signal</keyword>
<comment type="similarity">
    <text evidence="1 6">Belongs to the insulin family.</text>
</comment>
<dbReference type="Proteomes" id="UP000054359">
    <property type="component" value="Unassembled WGS sequence"/>
</dbReference>
<evidence type="ECO:0000259" key="9">
    <source>
        <dbReference type="SMART" id="SM00078"/>
    </source>
</evidence>
<sequence length="210" mass="23934">MVVSRHLPLLFIISITYFVYCTHSFDGYIRLCGARLANKLHDVCKHYGGHQTPRDRRAAHSPNAANNSSLFHTSHSLVPRYIHESQLESVFTGAAVEQPKMHSGIVDECCKNRCKISTLLSYCAEPPKEVNVDLERLFQDNVILFEVLPSKEKDSTSGQFSSSGDNRLAKQTDNTDQPRQSLGTYSREKPYFIMENNLRRSNMNNDKFTF</sequence>
<dbReference type="GO" id="GO:0005179">
    <property type="term" value="F:hormone activity"/>
    <property type="evidence" value="ECO:0007669"/>
    <property type="project" value="InterPro"/>
</dbReference>
<evidence type="ECO:0000256" key="7">
    <source>
        <dbReference type="SAM" id="MobiDB-lite"/>
    </source>
</evidence>
<dbReference type="EMBL" id="KK120390">
    <property type="protein sequence ID" value="KFM78200.1"/>
    <property type="molecule type" value="Genomic_DNA"/>
</dbReference>
<dbReference type="Gene3D" id="1.10.100.10">
    <property type="entry name" value="Insulin-like"/>
    <property type="match status" value="1"/>
</dbReference>
<evidence type="ECO:0000313" key="10">
    <source>
        <dbReference type="EMBL" id="KFM78200.1"/>
    </source>
</evidence>
<feature type="compositionally biased region" description="Polar residues" evidence="7">
    <location>
        <begin position="156"/>
        <end position="184"/>
    </location>
</feature>
<proteinExistence type="inferred from homology"/>
<dbReference type="PANTHER" id="PTHR13647">
    <property type="entry name" value="INSULIN-LIKE PEPTIDE 2-RELATED"/>
    <property type="match status" value="1"/>
</dbReference>
<dbReference type="InterPro" id="IPR022353">
    <property type="entry name" value="Insulin_CS"/>
</dbReference>
<evidence type="ECO:0000256" key="6">
    <source>
        <dbReference type="RuleBase" id="RU000406"/>
    </source>
</evidence>
<evidence type="ECO:0000256" key="1">
    <source>
        <dbReference type="ARBA" id="ARBA00009034"/>
    </source>
</evidence>
<protein>
    <recommendedName>
        <fullName evidence="9">Insulin-like domain-containing protein</fullName>
    </recommendedName>
</protein>
<comment type="subcellular location">
    <subcellularLocation>
        <location evidence="6">Secreted</location>
    </subcellularLocation>
</comment>
<dbReference type="Pfam" id="PF00049">
    <property type="entry name" value="Insulin"/>
    <property type="match status" value="1"/>
</dbReference>
<keyword evidence="6" id="KW-0964">Secreted</keyword>
<evidence type="ECO:0000256" key="8">
    <source>
        <dbReference type="SAM" id="Phobius"/>
    </source>
</evidence>
<comment type="subunit">
    <text evidence="2">Heterodimer of a B chain and an A chain linked by two disulfide bonds.</text>
</comment>
<keyword evidence="8" id="KW-1133">Transmembrane helix</keyword>
<dbReference type="InterPro" id="IPR022352">
    <property type="entry name" value="Ins/IGF/rlx"/>
</dbReference>
<evidence type="ECO:0000256" key="3">
    <source>
        <dbReference type="ARBA" id="ARBA00022685"/>
    </source>
</evidence>
<dbReference type="AlphaFoldDB" id="A0A087ULG1"/>
<dbReference type="GO" id="GO:0005576">
    <property type="term" value="C:extracellular region"/>
    <property type="evidence" value="ECO:0007669"/>
    <property type="project" value="UniProtKB-SubCell"/>
</dbReference>
<keyword evidence="8" id="KW-0812">Transmembrane</keyword>
<dbReference type="PROSITE" id="PS00262">
    <property type="entry name" value="INSULIN"/>
    <property type="match status" value="1"/>
</dbReference>
<feature type="transmembrane region" description="Helical" evidence="8">
    <location>
        <begin position="6"/>
        <end position="25"/>
    </location>
</feature>
<gene>
    <name evidence="10" type="ORF">X975_23896</name>
</gene>
<accession>A0A087ULG1</accession>
<evidence type="ECO:0000313" key="11">
    <source>
        <dbReference type="Proteomes" id="UP000054359"/>
    </source>
</evidence>
<organism evidence="10 11">
    <name type="scientific">Stegodyphus mimosarum</name>
    <name type="common">African social velvet spider</name>
    <dbReference type="NCBI Taxonomy" id="407821"/>
    <lineage>
        <taxon>Eukaryota</taxon>
        <taxon>Metazoa</taxon>
        <taxon>Ecdysozoa</taxon>
        <taxon>Arthropoda</taxon>
        <taxon>Chelicerata</taxon>
        <taxon>Arachnida</taxon>
        <taxon>Araneae</taxon>
        <taxon>Araneomorphae</taxon>
        <taxon>Entelegynae</taxon>
        <taxon>Eresoidea</taxon>
        <taxon>Eresidae</taxon>
        <taxon>Stegodyphus</taxon>
    </lineage>
</organism>
<evidence type="ECO:0000256" key="5">
    <source>
        <dbReference type="ARBA" id="ARBA00023157"/>
    </source>
</evidence>
<evidence type="ECO:0000256" key="2">
    <source>
        <dbReference type="ARBA" id="ARBA00011207"/>
    </source>
</evidence>
<feature type="non-terminal residue" evidence="10">
    <location>
        <position position="210"/>
    </location>
</feature>
<keyword evidence="8" id="KW-0472">Membrane</keyword>
<name>A0A087ULG1_STEMI</name>
<keyword evidence="11" id="KW-1185">Reference proteome</keyword>
<reference evidence="10 11" key="1">
    <citation type="submission" date="2013-11" db="EMBL/GenBank/DDBJ databases">
        <title>Genome sequencing of Stegodyphus mimosarum.</title>
        <authorList>
            <person name="Bechsgaard J."/>
        </authorList>
    </citation>
    <scope>NUCLEOTIDE SEQUENCE [LARGE SCALE GENOMIC DNA]</scope>
</reference>
<dbReference type="SUPFAM" id="SSF56994">
    <property type="entry name" value="Insulin-like"/>
    <property type="match status" value="1"/>
</dbReference>
<dbReference type="SMART" id="SM00078">
    <property type="entry name" value="IlGF"/>
    <property type="match status" value="1"/>
</dbReference>
<dbReference type="PANTHER" id="PTHR13647:SF4">
    <property type="entry name" value="INSULIN-LIKE PEPTIDE 1-RELATED"/>
    <property type="match status" value="1"/>
</dbReference>
<dbReference type="InterPro" id="IPR036438">
    <property type="entry name" value="Insulin-like_sf"/>
</dbReference>
<dbReference type="PRINTS" id="PR00276">
    <property type="entry name" value="INSULINFAMLY"/>
</dbReference>
<dbReference type="OrthoDB" id="10308682at2759"/>